<keyword evidence="1" id="KW-0472">Membrane</keyword>
<dbReference type="EMBL" id="JAUCBP010000007">
    <property type="protein sequence ID" value="MDM7860614.1"/>
    <property type="molecule type" value="Genomic_DNA"/>
</dbReference>
<keyword evidence="4" id="KW-1185">Reference proteome</keyword>
<sequence length="107" mass="12109">MALINCPSCNKKISDKAPTCSHCGFAVGNASEEDILRKQEMQRFNKRQSLQNQSMLAMLLFVGGFGMWYWGGSQPTDLQQNIAVGCSVVGLVWYLVNRVRLFIMKRF</sequence>
<dbReference type="InterPro" id="IPR026870">
    <property type="entry name" value="Zinc_ribbon_dom"/>
</dbReference>
<keyword evidence="1" id="KW-0812">Transmembrane</keyword>
<comment type="caution">
    <text evidence="3">The sequence shown here is derived from an EMBL/GenBank/DDBJ whole genome shotgun (WGS) entry which is preliminary data.</text>
</comment>
<keyword evidence="1" id="KW-1133">Transmembrane helix</keyword>
<reference evidence="3 4" key="1">
    <citation type="submission" date="2023-06" db="EMBL/GenBank/DDBJ databases">
        <title>Alteromonas sp. ASW11-36 isolated from intertidal sand.</title>
        <authorList>
            <person name="Li Y."/>
        </authorList>
    </citation>
    <scope>NUCLEOTIDE SEQUENCE [LARGE SCALE GENOMIC DNA]</scope>
    <source>
        <strain evidence="3 4">ASW11-36</strain>
    </source>
</reference>
<proteinExistence type="predicted"/>
<dbReference type="Pfam" id="PF13240">
    <property type="entry name" value="Zn_Ribbon_1"/>
    <property type="match status" value="1"/>
</dbReference>
<evidence type="ECO:0000256" key="1">
    <source>
        <dbReference type="SAM" id="Phobius"/>
    </source>
</evidence>
<gene>
    <name evidence="3" type="ORF">QTP81_08400</name>
</gene>
<name>A0ABT7SX87_9ALTE</name>
<feature type="domain" description="Zinc-ribbon" evidence="2">
    <location>
        <begin position="6"/>
        <end position="26"/>
    </location>
</feature>
<accession>A0ABT7SX87</accession>
<organism evidence="3 4">
    <name type="scientific">Alteromonas arenosi</name>
    <dbReference type="NCBI Taxonomy" id="3055817"/>
    <lineage>
        <taxon>Bacteria</taxon>
        <taxon>Pseudomonadati</taxon>
        <taxon>Pseudomonadota</taxon>
        <taxon>Gammaproteobacteria</taxon>
        <taxon>Alteromonadales</taxon>
        <taxon>Alteromonadaceae</taxon>
        <taxon>Alteromonas/Salinimonas group</taxon>
        <taxon>Alteromonas</taxon>
    </lineage>
</organism>
<feature type="transmembrane region" description="Helical" evidence="1">
    <location>
        <begin position="55"/>
        <end position="72"/>
    </location>
</feature>
<evidence type="ECO:0000313" key="3">
    <source>
        <dbReference type="EMBL" id="MDM7860614.1"/>
    </source>
</evidence>
<protein>
    <submittedName>
        <fullName evidence="3">Zinc-ribbon domain-containing protein</fullName>
    </submittedName>
</protein>
<evidence type="ECO:0000259" key="2">
    <source>
        <dbReference type="Pfam" id="PF13240"/>
    </source>
</evidence>
<feature type="transmembrane region" description="Helical" evidence="1">
    <location>
        <begin position="78"/>
        <end position="96"/>
    </location>
</feature>
<dbReference type="Proteomes" id="UP001234343">
    <property type="component" value="Unassembled WGS sequence"/>
</dbReference>
<dbReference type="RefSeq" id="WP_289364905.1">
    <property type="nucleotide sequence ID" value="NZ_JAUCBP010000007.1"/>
</dbReference>
<evidence type="ECO:0000313" key="4">
    <source>
        <dbReference type="Proteomes" id="UP001234343"/>
    </source>
</evidence>